<evidence type="ECO:0000256" key="2">
    <source>
        <dbReference type="ARBA" id="ARBA00022679"/>
    </source>
</evidence>
<dbReference type="InterPro" id="IPR008567">
    <property type="entry name" value="BKACE"/>
</dbReference>
<sequence length="296" mass="31296">MKRKVILTCAVTGGGAYGPNSRYVPKSPEEIAASALGAAEAGASIVHLHVRDPETGAPSTEFAYYEETVRRIRDSGSDIIVNLTTGMGARVEPSLTDDDIPQLPMTPAARTRHVEVLRPEICTLDVATMNGAAHAIVNSPAHLREQARMIRAAGVKPELEVFDLGHIDVAKRLLAEGVLPKPPLFQLCLGVAGGAPATVESMLMMRSLLPDGALWSAFGISRQQMPMLALAVTLGGHCRVGLEDNLYAEYGVLAETNAQLVTQAITIIRALGAEPATPDEAREMLSLSQAASSDAA</sequence>
<dbReference type="RefSeq" id="WP_160382910.1">
    <property type="nucleotide sequence ID" value="NZ_WNXQ01000006.1"/>
</dbReference>
<keyword evidence="4" id="KW-0862">Zinc</keyword>
<proteinExistence type="predicted"/>
<dbReference type="EMBL" id="WNXQ01000006">
    <property type="protein sequence ID" value="MWB78692.1"/>
    <property type="molecule type" value="Genomic_DNA"/>
</dbReference>
<dbReference type="PANTHER" id="PTHR37418">
    <property type="entry name" value="3-KETO-5-AMINOHEXANOATE CLEAVAGE ENZYME-RELATED"/>
    <property type="match status" value="1"/>
</dbReference>
<comment type="caution">
    <text evidence="5">The sequence shown here is derived from an EMBL/GenBank/DDBJ whole genome shotgun (WGS) entry which is preliminary data.</text>
</comment>
<keyword evidence="6" id="KW-1185">Reference proteome</keyword>
<evidence type="ECO:0000256" key="3">
    <source>
        <dbReference type="ARBA" id="ARBA00022723"/>
    </source>
</evidence>
<dbReference type="InterPro" id="IPR013785">
    <property type="entry name" value="Aldolase_TIM"/>
</dbReference>
<evidence type="ECO:0000313" key="6">
    <source>
        <dbReference type="Proteomes" id="UP000443843"/>
    </source>
</evidence>
<dbReference type="GO" id="GO:0046872">
    <property type="term" value="F:metal ion binding"/>
    <property type="evidence" value="ECO:0007669"/>
    <property type="project" value="UniProtKB-KW"/>
</dbReference>
<dbReference type="PANTHER" id="PTHR37418:SF2">
    <property type="entry name" value="3-KETO-5-AMINOHEXANOATE CLEAVAGE ENZYME"/>
    <property type="match status" value="1"/>
</dbReference>
<name>A0A844WDY9_9RHOB</name>
<dbReference type="Gene3D" id="3.20.20.70">
    <property type="entry name" value="Aldolase class I"/>
    <property type="match status" value="1"/>
</dbReference>
<keyword evidence="3" id="KW-0479">Metal-binding</keyword>
<accession>A0A844WDY9</accession>
<reference evidence="5 6" key="1">
    <citation type="submission" date="2019-11" db="EMBL/GenBank/DDBJ databases">
        <title>Pseudooceanicola pacifica sp. nov., isolated from deep-sea sediment of the Pacific Ocean.</title>
        <authorList>
            <person name="Lyu L."/>
        </authorList>
    </citation>
    <scope>NUCLEOTIDE SEQUENCE [LARGE SCALE GENOMIC DNA]</scope>
    <source>
        <strain evidence="5 6">216_PA32_1</strain>
    </source>
</reference>
<protein>
    <submittedName>
        <fullName evidence="5">3-keto-5-aminohexanoate cleavage protein</fullName>
    </submittedName>
</protein>
<organism evidence="5 6">
    <name type="scientific">Pseudooceanicola pacificus</name>
    <dbReference type="NCBI Taxonomy" id="2676438"/>
    <lineage>
        <taxon>Bacteria</taxon>
        <taxon>Pseudomonadati</taxon>
        <taxon>Pseudomonadota</taxon>
        <taxon>Alphaproteobacteria</taxon>
        <taxon>Rhodobacterales</taxon>
        <taxon>Paracoccaceae</taxon>
        <taxon>Pseudooceanicola</taxon>
    </lineage>
</organism>
<dbReference type="Proteomes" id="UP000443843">
    <property type="component" value="Unassembled WGS sequence"/>
</dbReference>
<keyword evidence="2" id="KW-0808">Transferase</keyword>
<gene>
    <name evidence="5" type="ORF">GLS40_11695</name>
</gene>
<dbReference type="Pfam" id="PF05853">
    <property type="entry name" value="BKACE"/>
    <property type="match status" value="1"/>
</dbReference>
<comment type="cofactor">
    <cofactor evidence="1">
        <name>Zn(2+)</name>
        <dbReference type="ChEBI" id="CHEBI:29105"/>
    </cofactor>
</comment>
<evidence type="ECO:0000256" key="1">
    <source>
        <dbReference type="ARBA" id="ARBA00001947"/>
    </source>
</evidence>
<dbReference type="GO" id="GO:0043720">
    <property type="term" value="F:3-keto-5-aminohexanoate cleavage activity"/>
    <property type="evidence" value="ECO:0007669"/>
    <property type="project" value="InterPro"/>
</dbReference>
<evidence type="ECO:0000313" key="5">
    <source>
        <dbReference type="EMBL" id="MWB78692.1"/>
    </source>
</evidence>
<evidence type="ECO:0000256" key="4">
    <source>
        <dbReference type="ARBA" id="ARBA00022833"/>
    </source>
</evidence>
<dbReference type="AlphaFoldDB" id="A0A844WDY9"/>